<proteinExistence type="predicted"/>
<dbReference type="Pfam" id="PF12697">
    <property type="entry name" value="Abhydrolase_6"/>
    <property type="match status" value="1"/>
</dbReference>
<gene>
    <name evidence="3" type="ORF">DX914_18215</name>
</gene>
<dbReference type="Proteomes" id="UP000264492">
    <property type="component" value="Unassembled WGS sequence"/>
</dbReference>
<reference evidence="3 4" key="1">
    <citation type="submission" date="2018-08" db="EMBL/GenBank/DDBJ databases">
        <title>Lysobacter sp. zong2l5, whole genome shotgun sequence.</title>
        <authorList>
            <person name="Zhang X."/>
            <person name="Feng G."/>
            <person name="Zhu H."/>
        </authorList>
    </citation>
    <scope>NUCLEOTIDE SEQUENCE [LARGE SCALE GENOMIC DNA]</scope>
    <source>
        <strain evidence="4">zong2l5</strain>
    </source>
</reference>
<accession>A0A371JX10</accession>
<feature type="compositionally biased region" description="Acidic residues" evidence="1">
    <location>
        <begin position="256"/>
        <end position="274"/>
    </location>
</feature>
<sequence length="692" mass="74732">MALLLLLGGSGCAVVKVKERAYGDIAAERNLDALSGGRLSVAAASALGSAGLEPDVCAREPEPCIEQLRPLATAEEWLATSAELQLLRMNALPATVGKAAESAAFAPRRAAPEPLAVAPSAAADDPRTRAAVATARYAYAYLFATKRTPEQRVFEARQQQVLQYYNRAVEAIAQAAFTASAGQAEETPTLHVGGLVLGTALHGFEATEIRQDPVALLASDTLGFANLRAVYRRDGFGTDLVAVFPRRGARGAAAASDEDASADPDPDPDPEAEAEPTQATATATAKAASLSGERASNDVPYRDTRYLPVTVTLRFDGEGLDGMLASTRARLDVYNPFRIDQETIAGRQVPLSANYSAAYGVWLARSELARLSLTSLLRPKQARAFHPRVYLNQPYDPDKRVIVLIHGLASSPEAWVNLANELLGDETLRRRYQLWQVFYPTNIDMLSNRAAIAAALQQTFAHYDPQGDDVASRNAVLVGHSMGGVIGRLLVSDSGEHVLDAFLDGLDPALVARVRKDPTLRSLTTFRPMPQFGRAVFMAAPQRGAVVTDGWPLRLVRKLIRLPLDVLRDTAALIQRYQVSDDDLKRLGLHKGKPPTGPDDLSPNSRFMHATRDLPIEPGLPYHVIVAQRDPKLPLAQSSDGLVPYPSAHLDGAVSEKVVVSGHSVQETPQAIAELRRILRQDAAEYEGRGKR</sequence>
<feature type="domain" description="AB hydrolase-1" evidence="2">
    <location>
        <begin position="402"/>
        <end position="674"/>
    </location>
</feature>
<evidence type="ECO:0000313" key="4">
    <source>
        <dbReference type="Proteomes" id="UP000264492"/>
    </source>
</evidence>
<dbReference type="InterPro" id="IPR029058">
    <property type="entry name" value="AB_hydrolase_fold"/>
</dbReference>
<keyword evidence="4" id="KW-1185">Reference proteome</keyword>
<dbReference type="EMBL" id="QTSU01000004">
    <property type="protein sequence ID" value="RDZ26209.1"/>
    <property type="molecule type" value="Genomic_DNA"/>
</dbReference>
<evidence type="ECO:0000259" key="2">
    <source>
        <dbReference type="Pfam" id="PF12697"/>
    </source>
</evidence>
<dbReference type="Gene3D" id="3.40.50.1820">
    <property type="entry name" value="alpha/beta hydrolase"/>
    <property type="match status" value="1"/>
</dbReference>
<dbReference type="InterPro" id="IPR000073">
    <property type="entry name" value="AB_hydrolase_1"/>
</dbReference>
<dbReference type="AlphaFoldDB" id="A0A371JX10"/>
<evidence type="ECO:0000256" key="1">
    <source>
        <dbReference type="SAM" id="MobiDB-lite"/>
    </source>
</evidence>
<dbReference type="GO" id="GO:0016787">
    <property type="term" value="F:hydrolase activity"/>
    <property type="evidence" value="ECO:0007669"/>
    <property type="project" value="UniProtKB-KW"/>
</dbReference>
<protein>
    <submittedName>
        <fullName evidence="3">Alpha/beta hydrolase</fullName>
    </submittedName>
</protein>
<name>A0A371JX10_9GAMM</name>
<feature type="compositionally biased region" description="Low complexity" evidence="1">
    <location>
        <begin position="275"/>
        <end position="289"/>
    </location>
</feature>
<organism evidence="3 4">
    <name type="scientific">Lysobacter silvisoli</name>
    <dbReference type="NCBI Taxonomy" id="2293254"/>
    <lineage>
        <taxon>Bacteria</taxon>
        <taxon>Pseudomonadati</taxon>
        <taxon>Pseudomonadota</taxon>
        <taxon>Gammaproteobacteria</taxon>
        <taxon>Lysobacterales</taxon>
        <taxon>Lysobacteraceae</taxon>
        <taxon>Lysobacter</taxon>
    </lineage>
</organism>
<evidence type="ECO:0000313" key="3">
    <source>
        <dbReference type="EMBL" id="RDZ26209.1"/>
    </source>
</evidence>
<keyword evidence="3" id="KW-0378">Hydrolase</keyword>
<dbReference type="SUPFAM" id="SSF53474">
    <property type="entry name" value="alpha/beta-Hydrolases"/>
    <property type="match status" value="1"/>
</dbReference>
<comment type="caution">
    <text evidence="3">The sequence shown here is derived from an EMBL/GenBank/DDBJ whole genome shotgun (WGS) entry which is preliminary data.</text>
</comment>
<feature type="region of interest" description="Disordered" evidence="1">
    <location>
        <begin position="252"/>
        <end position="297"/>
    </location>
</feature>